<dbReference type="EMBL" id="JAWRVE010000004">
    <property type="protein sequence ID" value="KAL1882192.1"/>
    <property type="molecule type" value="Genomic_DNA"/>
</dbReference>
<feature type="coiled-coil region" evidence="1">
    <location>
        <begin position="195"/>
        <end position="265"/>
    </location>
</feature>
<sequence>MGWLDSLWGRRSDDPLQDFDPKVREFLRKEAPVKYDSSKPKQDGQTQQPVAGESGAATTSGEHTAKSDSASSAVPRESLYQDGRYAHLWKTYKPLGEVENETKSDHEKLQDVLDSFKSRKAAIGQAALENCSEEQLDWNNCMKSGSLKARMTMCSEEVRKFERCYNMQSRLLKALGYINAIDRSPEMEERIQMHADKLYHQALDQEATVEKAKAEGLPEPKFEPFVPQAGEDRIANMSEEAKKRYQDALSKVDEKEREAEAAAIQAELRSKEAMVGKVRELWKEQEAERQARKDRGEETFKDKVAAILGTPNSTAEKKN</sequence>
<proteinExistence type="predicted"/>
<feature type="compositionally biased region" description="Polar residues" evidence="2">
    <location>
        <begin position="56"/>
        <end position="72"/>
    </location>
</feature>
<evidence type="ECO:0000256" key="2">
    <source>
        <dbReference type="SAM" id="MobiDB-lite"/>
    </source>
</evidence>
<reference evidence="3 4" key="1">
    <citation type="journal article" date="2024" name="IMA Fungus">
        <title>IMA Genome - F19 : A genome assembly and annotation guide to empower mycologists, including annotated draft genome sequences of Ceratocystis pirilliformis, Diaporthe australafricana, Fusarium ophioides, Paecilomyces lecythidis, and Sporothrix stenoceras.</title>
        <authorList>
            <person name="Aylward J."/>
            <person name="Wilson A.M."/>
            <person name="Visagie C.M."/>
            <person name="Spraker J."/>
            <person name="Barnes I."/>
            <person name="Buitendag C."/>
            <person name="Ceriani C."/>
            <person name="Del Mar Angel L."/>
            <person name="du Plessis D."/>
            <person name="Fuchs T."/>
            <person name="Gasser K."/>
            <person name="Kramer D."/>
            <person name="Li W."/>
            <person name="Munsamy K."/>
            <person name="Piso A."/>
            <person name="Price J.L."/>
            <person name="Sonnekus B."/>
            <person name="Thomas C."/>
            <person name="van der Nest A."/>
            <person name="van Dijk A."/>
            <person name="van Heerden A."/>
            <person name="van Vuuren N."/>
            <person name="Yilmaz N."/>
            <person name="Duong T.A."/>
            <person name="van der Merwe N.A."/>
            <person name="Wingfield M.J."/>
            <person name="Wingfield B.D."/>
        </authorList>
    </citation>
    <scope>NUCLEOTIDE SEQUENCE [LARGE SCALE GENOMIC DNA]</scope>
    <source>
        <strain evidence="3 4">CMW 18300</strain>
    </source>
</reference>
<organism evidence="3 4">
    <name type="scientific">Diaporthe australafricana</name>
    <dbReference type="NCBI Taxonomy" id="127596"/>
    <lineage>
        <taxon>Eukaryota</taxon>
        <taxon>Fungi</taxon>
        <taxon>Dikarya</taxon>
        <taxon>Ascomycota</taxon>
        <taxon>Pezizomycotina</taxon>
        <taxon>Sordariomycetes</taxon>
        <taxon>Sordariomycetidae</taxon>
        <taxon>Diaporthales</taxon>
        <taxon>Diaporthaceae</taxon>
        <taxon>Diaporthe</taxon>
    </lineage>
</organism>
<evidence type="ECO:0000256" key="1">
    <source>
        <dbReference type="SAM" id="Coils"/>
    </source>
</evidence>
<feature type="region of interest" description="Disordered" evidence="2">
    <location>
        <begin position="1"/>
        <end position="76"/>
    </location>
</feature>
<gene>
    <name evidence="3" type="ORF">Daus18300_000678</name>
</gene>
<evidence type="ECO:0008006" key="5">
    <source>
        <dbReference type="Google" id="ProtNLM"/>
    </source>
</evidence>
<comment type="caution">
    <text evidence="3">The sequence shown here is derived from an EMBL/GenBank/DDBJ whole genome shotgun (WGS) entry which is preliminary data.</text>
</comment>
<accession>A0ABR3Y2Z1</accession>
<dbReference type="Proteomes" id="UP001583177">
    <property type="component" value="Unassembled WGS sequence"/>
</dbReference>
<evidence type="ECO:0000313" key="3">
    <source>
        <dbReference type="EMBL" id="KAL1882192.1"/>
    </source>
</evidence>
<keyword evidence="1" id="KW-0175">Coiled coil</keyword>
<keyword evidence="4" id="KW-1185">Reference proteome</keyword>
<name>A0ABR3Y2Z1_9PEZI</name>
<protein>
    <recommendedName>
        <fullName evidence="5">Autophagy protein</fullName>
    </recommendedName>
</protein>
<feature type="compositionally biased region" description="Basic and acidic residues" evidence="2">
    <location>
        <begin position="8"/>
        <end position="42"/>
    </location>
</feature>
<evidence type="ECO:0000313" key="4">
    <source>
        <dbReference type="Proteomes" id="UP001583177"/>
    </source>
</evidence>